<feature type="binding site" evidence="4">
    <location>
        <position position="67"/>
    </location>
    <ligand>
        <name>Zn(2+)</name>
        <dbReference type="ChEBI" id="CHEBI:29105"/>
    </ligand>
</feature>
<evidence type="ECO:0000256" key="4">
    <source>
        <dbReference type="HAMAP-Rule" id="MF_00745"/>
    </source>
</evidence>
<dbReference type="RefSeq" id="WP_124978162.1">
    <property type="nucleotide sequence ID" value="NZ_BFFP01000046.1"/>
</dbReference>
<evidence type="ECO:0000256" key="2">
    <source>
        <dbReference type="ARBA" id="ARBA00022723"/>
    </source>
</evidence>
<keyword evidence="2 4" id="KW-0479">Metal-binding</keyword>
<keyword evidence="1 4" id="KW-0963">Cytoplasm</keyword>
<evidence type="ECO:0000313" key="6">
    <source>
        <dbReference type="EMBL" id="GBG95669.1"/>
    </source>
</evidence>
<dbReference type="AlphaFoldDB" id="A0A401IVX3"/>
<dbReference type="OrthoDB" id="9799909at2"/>
<organism evidence="6 7">
    <name type="scientific">Ligilactobacillus salitolerans</name>
    <dbReference type="NCBI Taxonomy" id="1808352"/>
    <lineage>
        <taxon>Bacteria</taxon>
        <taxon>Bacillati</taxon>
        <taxon>Bacillota</taxon>
        <taxon>Bacilli</taxon>
        <taxon>Lactobacillales</taxon>
        <taxon>Lactobacillaceae</taxon>
        <taxon>Ligilactobacillus</taxon>
    </lineage>
</organism>
<keyword evidence="3 4" id="KW-0862">Zinc</keyword>
<gene>
    <name evidence="6" type="primary">sprT</name>
    <name evidence="6" type="ORF">LFYK43_21280</name>
</gene>
<dbReference type="Pfam" id="PF17283">
    <property type="entry name" value="Zn_ribbon_SprT"/>
    <property type="match status" value="1"/>
</dbReference>
<feature type="domain" description="SprT-like" evidence="5">
    <location>
        <begin position="4"/>
        <end position="148"/>
    </location>
</feature>
<comment type="caution">
    <text evidence="6">The sequence shown here is derived from an EMBL/GenBank/DDBJ whole genome shotgun (WGS) entry which is preliminary data.</text>
</comment>
<dbReference type="SMART" id="SM00731">
    <property type="entry name" value="SprT"/>
    <property type="match status" value="1"/>
</dbReference>
<dbReference type="InterPro" id="IPR035240">
    <property type="entry name" value="SprT_Zn_ribbon"/>
</dbReference>
<dbReference type="GO" id="GO:0006950">
    <property type="term" value="P:response to stress"/>
    <property type="evidence" value="ECO:0007669"/>
    <property type="project" value="UniProtKB-ARBA"/>
</dbReference>
<dbReference type="NCBIfam" id="NF003339">
    <property type="entry name" value="PRK04351.1"/>
    <property type="match status" value="1"/>
</dbReference>
<comment type="cofactor">
    <cofactor evidence="4">
        <name>Zn(2+)</name>
        <dbReference type="ChEBI" id="CHEBI:29105"/>
    </cofactor>
    <text evidence="4">Binds 1 zinc ion.</text>
</comment>
<dbReference type="Proteomes" id="UP000286848">
    <property type="component" value="Unassembled WGS sequence"/>
</dbReference>
<comment type="similarity">
    <text evidence="4">Belongs to the SprT family.</text>
</comment>
<evidence type="ECO:0000256" key="1">
    <source>
        <dbReference type="ARBA" id="ARBA00022490"/>
    </source>
</evidence>
<dbReference type="GO" id="GO:0005737">
    <property type="term" value="C:cytoplasm"/>
    <property type="evidence" value="ECO:0007669"/>
    <property type="project" value="UniProtKB-SubCell"/>
</dbReference>
<feature type="binding site" evidence="4">
    <location>
        <position position="71"/>
    </location>
    <ligand>
        <name>Zn(2+)</name>
        <dbReference type="ChEBI" id="CHEBI:29105"/>
    </ligand>
</feature>
<dbReference type="EMBL" id="BFFP01000046">
    <property type="protein sequence ID" value="GBG95669.1"/>
    <property type="molecule type" value="Genomic_DNA"/>
</dbReference>
<feature type="active site" evidence="4">
    <location>
        <position position="68"/>
    </location>
</feature>
<accession>A0A401IVX3</accession>
<dbReference type="GO" id="GO:0008270">
    <property type="term" value="F:zinc ion binding"/>
    <property type="evidence" value="ECO:0007669"/>
    <property type="project" value="UniProtKB-UniRule"/>
</dbReference>
<comment type="subcellular location">
    <subcellularLocation>
        <location evidence="4">Cytoplasm</location>
    </subcellularLocation>
</comment>
<name>A0A401IVX3_9LACO</name>
<reference evidence="6 7" key="1">
    <citation type="journal article" date="2019" name="Int. J. Syst. Evol. Microbiol.">
        <title>Lactobacillus salitolerans sp. nov., a novel lactic acid bacterium isolated from spent mushroom substrates.</title>
        <authorList>
            <person name="Tohno M."/>
            <person name="Tanizawa Y."/>
            <person name="Kojima Y."/>
            <person name="Sakamoto M."/>
            <person name="Nakamura Y."/>
            <person name="Ohkuma M."/>
            <person name="Kobayashi H."/>
        </authorList>
    </citation>
    <scope>NUCLEOTIDE SEQUENCE [LARGE SCALE GENOMIC DNA]</scope>
    <source>
        <strain evidence="6 7">YK43</strain>
    </source>
</reference>
<evidence type="ECO:0000313" key="7">
    <source>
        <dbReference type="Proteomes" id="UP000286848"/>
    </source>
</evidence>
<evidence type="ECO:0000259" key="5">
    <source>
        <dbReference type="SMART" id="SM00731"/>
    </source>
</evidence>
<protein>
    <recommendedName>
        <fullName evidence="4">Protein SprT-like</fullName>
    </recommendedName>
</protein>
<keyword evidence="7" id="KW-1185">Reference proteome</keyword>
<dbReference type="InterPro" id="IPR006640">
    <property type="entry name" value="SprT-like_domain"/>
</dbReference>
<sequence>MTDPELQELVEQISLKSFERPFSHTASFNRRLRTTGGRYVLASHNIEINPKMLSEHDQATLVGVIKHELCHYHLHLLHAGYQHRDRAFKQLLQAVGGSRYAPRAQKGKIRPKKYLYQCVDCGQLYPRARRVDLQKYRCSLCQGRLTLVRIQKN</sequence>
<proteinExistence type="inferred from homology"/>
<evidence type="ECO:0000256" key="3">
    <source>
        <dbReference type="ARBA" id="ARBA00022833"/>
    </source>
</evidence>
<dbReference type="HAMAP" id="MF_00745">
    <property type="entry name" value="SprT_like"/>
    <property type="match status" value="1"/>
</dbReference>
<dbReference type="Pfam" id="PF10263">
    <property type="entry name" value="SprT-like"/>
    <property type="match status" value="1"/>
</dbReference>
<dbReference type="InterPro" id="IPR023524">
    <property type="entry name" value="Uncharacterised_SprT-like"/>
</dbReference>